<dbReference type="EMBL" id="VTDN01000001">
    <property type="protein sequence ID" value="MEB5475709.1"/>
    <property type="molecule type" value="Genomic_DNA"/>
</dbReference>
<proteinExistence type="predicted"/>
<evidence type="ECO:0000313" key="2">
    <source>
        <dbReference type="Proteomes" id="UP001339883"/>
    </source>
</evidence>
<protein>
    <submittedName>
        <fullName evidence="1">DUF2171 domain-containing protein</fullName>
    </submittedName>
</protein>
<dbReference type="Pfam" id="PF09939">
    <property type="entry name" value="DUF2171"/>
    <property type="match status" value="1"/>
</dbReference>
<dbReference type="Proteomes" id="UP001339883">
    <property type="component" value="Unassembled WGS sequence"/>
</dbReference>
<accession>A0ABU6DPB2</accession>
<comment type="caution">
    <text evidence="1">The sequence shown here is derived from an EMBL/GenBank/DDBJ whole genome shotgun (WGS) entry which is preliminary data.</text>
</comment>
<name>A0ABU6DPB2_9GAMM</name>
<evidence type="ECO:0000313" key="1">
    <source>
        <dbReference type="EMBL" id="MEB5475709.1"/>
    </source>
</evidence>
<organism evidence="1 2">
    <name type="scientific">Acinetobacter pollinis</name>
    <dbReference type="NCBI Taxonomy" id="2605270"/>
    <lineage>
        <taxon>Bacteria</taxon>
        <taxon>Pseudomonadati</taxon>
        <taxon>Pseudomonadota</taxon>
        <taxon>Gammaproteobacteria</taxon>
        <taxon>Moraxellales</taxon>
        <taxon>Moraxellaceae</taxon>
        <taxon>Acinetobacter</taxon>
    </lineage>
</organism>
<reference evidence="1 2" key="1">
    <citation type="submission" date="2019-08" db="EMBL/GenBank/DDBJ databases">
        <title>Five species of Acinetobacter isolated from floral nectar and animal pollinators.</title>
        <authorList>
            <person name="Hendry T.A."/>
        </authorList>
    </citation>
    <scope>NUCLEOTIDE SEQUENCE [LARGE SCALE GENOMIC DNA]</scope>
    <source>
        <strain evidence="1 2">MD18.27</strain>
    </source>
</reference>
<dbReference type="RefSeq" id="WP_195774030.1">
    <property type="nucleotide sequence ID" value="NZ_VTDN01000001.1"/>
</dbReference>
<keyword evidence="2" id="KW-1185">Reference proteome</keyword>
<sequence>MTINTQEIKEHANVIASCGKHIGTVDHLEGTDQIKLTKNDSSDGHHHLIPVAWVAEVKDGDVILSKNAQEVEDSWKAL</sequence>
<dbReference type="InterPro" id="IPR018684">
    <property type="entry name" value="DUF2171"/>
</dbReference>
<gene>
    <name evidence="1" type="ORF">I2F25_01335</name>
</gene>